<keyword evidence="9" id="KW-0136">Cellulose degradation</keyword>
<dbReference type="PANTHER" id="PTHR42715">
    <property type="entry name" value="BETA-GLUCOSIDASE"/>
    <property type="match status" value="1"/>
</dbReference>
<evidence type="ECO:0000256" key="14">
    <source>
        <dbReference type="SAM" id="SignalP"/>
    </source>
</evidence>
<feature type="domain" description="Fibronectin type III-like" evidence="15">
    <location>
        <begin position="722"/>
        <end position="790"/>
    </location>
</feature>
<dbReference type="InterPro" id="IPR001764">
    <property type="entry name" value="Glyco_hydro_3_N"/>
</dbReference>
<keyword evidence="11" id="KW-0119">Carbohydrate metabolism</keyword>
<evidence type="ECO:0000256" key="9">
    <source>
        <dbReference type="ARBA" id="ARBA00023001"/>
    </source>
</evidence>
<dbReference type="Gene3D" id="3.40.50.1700">
    <property type="entry name" value="Glycoside hydrolase family 3 C-terminal domain"/>
    <property type="match status" value="1"/>
</dbReference>
<dbReference type="Pfam" id="PF01915">
    <property type="entry name" value="Glyco_hydro_3_C"/>
    <property type="match status" value="1"/>
</dbReference>
<dbReference type="InterPro" id="IPR026891">
    <property type="entry name" value="Fn3-like"/>
</dbReference>
<reference evidence="16 17" key="1">
    <citation type="submission" date="2023-01" db="EMBL/GenBank/DDBJ databases">
        <title>Analysis of 21 Apiospora genomes using comparative genomics revels a genus with tremendous synthesis potential of carbohydrate active enzymes and secondary metabolites.</title>
        <authorList>
            <person name="Sorensen T."/>
        </authorList>
    </citation>
    <scope>NUCLEOTIDE SEQUENCE [LARGE SCALE GENOMIC DNA]</scope>
    <source>
        <strain evidence="16 17">CBS 24483</strain>
    </source>
</reference>
<evidence type="ECO:0000256" key="4">
    <source>
        <dbReference type="ARBA" id="ARBA00005336"/>
    </source>
</evidence>
<evidence type="ECO:0000256" key="7">
    <source>
        <dbReference type="ARBA" id="ARBA00022729"/>
    </source>
</evidence>
<keyword evidence="6" id="KW-0964">Secreted</keyword>
<keyword evidence="13" id="KW-0624">Polysaccharide degradation</keyword>
<evidence type="ECO:0000313" key="16">
    <source>
        <dbReference type="EMBL" id="KAK7943633.1"/>
    </source>
</evidence>
<dbReference type="InterPro" id="IPR036962">
    <property type="entry name" value="Glyco_hydro_3_N_sf"/>
</dbReference>
<dbReference type="Gene3D" id="3.20.20.300">
    <property type="entry name" value="Glycoside hydrolase, family 3, N-terminal domain"/>
    <property type="match status" value="1"/>
</dbReference>
<sequence length="801" mass="85756">FATMLHSLVPGLACLSAVAAAQNSLITEDAFFYGQSEPVYPTPQMATDGAWADAVSRAKELVAQMTLEEKVNLTGGATVDNGCSGFIPSVPRLGFPGLCLADAGNGVRATDYVHSWPSGMHAGASWNKELTHQRARFMGGEARTKGVNVLLGPCIGPMGRTARGGRNWESFSADPYLDGSLVYETVTGVQGMGVITSTKHFIAQEQETHRLATRSGEHVEAVSSNVDDKTIHELYLWPFADAVRAGTGNIMCAEHRLNNSYACQNSKAQNGLLKGELGFQGWVVSDWGAQHSGVSSALGGLDVAMPSGSEFWAGNLTQAVNNGSVPEAQLDNMVTRIVASWYQMGQDKPEFPEPGIGMPKDPLKPHRVVDARNSSARPTLFDGAAEGHVLVKNTNGALPLDSSKMKLISLYGYSAKSPSRNNPDVATSGETFAPWAMGAESANVTQLGIGFFGDLSVAYSAIAVNGTIVSGGGSGATAQNLISSPHDALVAQAYEDGTALFWNFESENPGVNPTSDACIVVGNVWATEGHDRPNLRDEFTDKLIVNVADQCANTIVVFHNAGIRMVDTFVDHPNVTAIIYAHLPGQDSGKALVSLLYGKTNPSGRLPYTVARDESDYGALLDPSQFTPPEQYKKFPQADFEEGVFIDYRHFDARNITPRYEFGFGLSYTTFEYADLAVAKTDAPSQAYPVGAIAEGGQTDLWDVVATASARVSNTGSMDGKEVAQLYLGIPGEGNPIRQLRGFEKPLIKKGEAATVKFELTRRDLSIWDVAAQKWKLQAGEYKVYVGSSSRNLPLTSALVI</sequence>
<feature type="chain" id="PRO_5045672793" description="beta-glucosidase" evidence="14">
    <location>
        <begin position="22"/>
        <end position="801"/>
    </location>
</feature>
<accession>A0ABR1Q0V8</accession>
<gene>
    <name evidence="16" type="ORF">PG986_012746</name>
</gene>
<dbReference type="SMART" id="SM01217">
    <property type="entry name" value="Fn3_like"/>
    <property type="match status" value="1"/>
</dbReference>
<evidence type="ECO:0000256" key="12">
    <source>
        <dbReference type="ARBA" id="ARBA00023295"/>
    </source>
</evidence>
<dbReference type="RefSeq" id="XP_066695664.1">
    <property type="nucleotide sequence ID" value="XM_066848968.1"/>
</dbReference>
<dbReference type="InterPro" id="IPR013783">
    <property type="entry name" value="Ig-like_fold"/>
</dbReference>
<feature type="signal peptide" evidence="14">
    <location>
        <begin position="1"/>
        <end position="21"/>
    </location>
</feature>
<keyword evidence="7 14" id="KW-0732">Signal</keyword>
<evidence type="ECO:0000256" key="1">
    <source>
        <dbReference type="ARBA" id="ARBA00000448"/>
    </source>
</evidence>
<evidence type="ECO:0000256" key="8">
    <source>
        <dbReference type="ARBA" id="ARBA00022801"/>
    </source>
</evidence>
<keyword evidence="17" id="KW-1185">Reference proteome</keyword>
<dbReference type="PRINTS" id="PR00133">
    <property type="entry name" value="GLHYDRLASE3"/>
</dbReference>
<organism evidence="16 17">
    <name type="scientific">Apiospora aurea</name>
    <dbReference type="NCBI Taxonomy" id="335848"/>
    <lineage>
        <taxon>Eukaryota</taxon>
        <taxon>Fungi</taxon>
        <taxon>Dikarya</taxon>
        <taxon>Ascomycota</taxon>
        <taxon>Pezizomycotina</taxon>
        <taxon>Sordariomycetes</taxon>
        <taxon>Xylariomycetidae</taxon>
        <taxon>Amphisphaeriales</taxon>
        <taxon>Apiosporaceae</taxon>
        <taxon>Apiospora</taxon>
    </lineage>
</organism>
<evidence type="ECO:0000256" key="6">
    <source>
        <dbReference type="ARBA" id="ARBA00022525"/>
    </source>
</evidence>
<dbReference type="EC" id="3.2.1.21" evidence="5"/>
<evidence type="ECO:0000313" key="17">
    <source>
        <dbReference type="Proteomes" id="UP001391051"/>
    </source>
</evidence>
<keyword evidence="8" id="KW-0378">Hydrolase</keyword>
<evidence type="ECO:0000259" key="15">
    <source>
        <dbReference type="SMART" id="SM01217"/>
    </source>
</evidence>
<protein>
    <recommendedName>
        <fullName evidence="5">beta-glucosidase</fullName>
        <ecNumber evidence="5">3.2.1.21</ecNumber>
    </recommendedName>
</protein>
<dbReference type="InterPro" id="IPR017853">
    <property type="entry name" value="GH"/>
</dbReference>
<dbReference type="InterPro" id="IPR050288">
    <property type="entry name" value="Cellulose_deg_GH3"/>
</dbReference>
<evidence type="ECO:0000256" key="10">
    <source>
        <dbReference type="ARBA" id="ARBA00023180"/>
    </source>
</evidence>
<dbReference type="InterPro" id="IPR002772">
    <property type="entry name" value="Glyco_hydro_3_C"/>
</dbReference>
<comment type="similarity">
    <text evidence="4">Belongs to the glycosyl hydrolase 3 family.</text>
</comment>
<dbReference type="Gene3D" id="2.60.40.10">
    <property type="entry name" value="Immunoglobulins"/>
    <property type="match status" value="1"/>
</dbReference>
<evidence type="ECO:0000256" key="5">
    <source>
        <dbReference type="ARBA" id="ARBA00012744"/>
    </source>
</evidence>
<dbReference type="PANTHER" id="PTHR42715:SF5">
    <property type="entry name" value="BETA-GLUCOSIDASE M-RELATED"/>
    <property type="match status" value="1"/>
</dbReference>
<evidence type="ECO:0000256" key="11">
    <source>
        <dbReference type="ARBA" id="ARBA00023277"/>
    </source>
</evidence>
<keyword evidence="10" id="KW-0325">Glycoprotein</keyword>
<proteinExistence type="inferred from homology"/>
<comment type="subcellular location">
    <subcellularLocation>
        <location evidence="2">Secreted</location>
    </subcellularLocation>
</comment>
<evidence type="ECO:0000256" key="2">
    <source>
        <dbReference type="ARBA" id="ARBA00004613"/>
    </source>
</evidence>
<comment type="catalytic activity">
    <reaction evidence="1">
        <text>Hydrolysis of terminal, non-reducing beta-D-glucosyl residues with release of beta-D-glucose.</text>
        <dbReference type="EC" id="3.2.1.21"/>
    </reaction>
</comment>
<dbReference type="SUPFAM" id="SSF52279">
    <property type="entry name" value="Beta-D-glucan exohydrolase, C-terminal domain"/>
    <property type="match status" value="1"/>
</dbReference>
<name>A0ABR1Q0V8_9PEZI</name>
<dbReference type="Pfam" id="PF14310">
    <property type="entry name" value="Fn3-like"/>
    <property type="match status" value="1"/>
</dbReference>
<comment type="caution">
    <text evidence="16">The sequence shown here is derived from an EMBL/GenBank/DDBJ whole genome shotgun (WGS) entry which is preliminary data.</text>
</comment>
<keyword evidence="12" id="KW-0326">Glycosidase</keyword>
<comment type="pathway">
    <text evidence="3">Glycan metabolism; cellulose degradation.</text>
</comment>
<dbReference type="EMBL" id="JAQQWE010000008">
    <property type="protein sequence ID" value="KAK7943633.1"/>
    <property type="molecule type" value="Genomic_DNA"/>
</dbReference>
<dbReference type="InterPro" id="IPR036881">
    <property type="entry name" value="Glyco_hydro_3_C_sf"/>
</dbReference>
<feature type="non-terminal residue" evidence="16">
    <location>
        <position position="1"/>
    </location>
</feature>
<dbReference type="GeneID" id="92082030"/>
<dbReference type="SUPFAM" id="SSF51445">
    <property type="entry name" value="(Trans)glycosidases"/>
    <property type="match status" value="1"/>
</dbReference>
<dbReference type="Pfam" id="PF00933">
    <property type="entry name" value="Glyco_hydro_3"/>
    <property type="match status" value="1"/>
</dbReference>
<evidence type="ECO:0000256" key="3">
    <source>
        <dbReference type="ARBA" id="ARBA00004987"/>
    </source>
</evidence>
<dbReference type="Proteomes" id="UP001391051">
    <property type="component" value="Unassembled WGS sequence"/>
</dbReference>
<evidence type="ECO:0000256" key="13">
    <source>
        <dbReference type="ARBA" id="ARBA00023326"/>
    </source>
</evidence>